<dbReference type="AlphaFoldDB" id="A0A1T4X848"/>
<protein>
    <submittedName>
        <fullName evidence="1">CarboxypepD_reg-like domain-containing protein</fullName>
    </submittedName>
</protein>
<dbReference type="Proteomes" id="UP000190027">
    <property type="component" value="Unassembled WGS sequence"/>
</dbReference>
<gene>
    <name evidence="1" type="ORF">SAMN02745704_01900</name>
</gene>
<dbReference type="InterPro" id="IPR008969">
    <property type="entry name" value="CarboxyPept-like_regulatory"/>
</dbReference>
<reference evidence="1 2" key="1">
    <citation type="submission" date="2017-02" db="EMBL/GenBank/DDBJ databases">
        <authorList>
            <person name="Peterson S.W."/>
        </authorList>
    </citation>
    <scope>NUCLEOTIDE SEQUENCE [LARGE SCALE GENOMIC DNA]</scope>
    <source>
        <strain evidence="1 2">DSM 16080</strain>
    </source>
</reference>
<sequence>MVDGNKSGIAATFEVIVQVRHTLLSLMLVLALAAPTWARGPVSGLVVDSSGPLSGVRVESVETGESTVTAGDGRFRLRISRSGTVSLRFSRQGYKTLTRKIEEAATDIIVSMKPRR</sequence>
<dbReference type="SUPFAM" id="SSF49464">
    <property type="entry name" value="Carboxypeptidase regulatory domain-like"/>
    <property type="match status" value="1"/>
</dbReference>
<dbReference type="Pfam" id="PF13620">
    <property type="entry name" value="CarboxypepD_reg"/>
    <property type="match status" value="1"/>
</dbReference>
<dbReference type="OrthoDB" id="9768177at2"/>
<organism evidence="1 2">
    <name type="scientific">Paucidesulfovibrio gracilis DSM 16080</name>
    <dbReference type="NCBI Taxonomy" id="1121449"/>
    <lineage>
        <taxon>Bacteria</taxon>
        <taxon>Pseudomonadati</taxon>
        <taxon>Thermodesulfobacteriota</taxon>
        <taxon>Desulfovibrionia</taxon>
        <taxon>Desulfovibrionales</taxon>
        <taxon>Desulfovibrionaceae</taxon>
        <taxon>Paucidesulfovibrio</taxon>
    </lineage>
</organism>
<accession>A0A1T4X848</accession>
<keyword evidence="2" id="KW-1185">Reference proteome</keyword>
<evidence type="ECO:0000313" key="2">
    <source>
        <dbReference type="Proteomes" id="UP000190027"/>
    </source>
</evidence>
<dbReference type="RefSeq" id="WP_078717457.1">
    <property type="nucleotide sequence ID" value="NZ_FUYC01000008.1"/>
</dbReference>
<name>A0A1T4X848_9BACT</name>
<evidence type="ECO:0000313" key="1">
    <source>
        <dbReference type="EMBL" id="SKA85597.1"/>
    </source>
</evidence>
<dbReference type="EMBL" id="FUYC01000008">
    <property type="protein sequence ID" value="SKA85597.1"/>
    <property type="molecule type" value="Genomic_DNA"/>
</dbReference>
<dbReference type="STRING" id="1121449.SAMN02745704_01900"/>
<dbReference type="Gene3D" id="2.60.40.1120">
    <property type="entry name" value="Carboxypeptidase-like, regulatory domain"/>
    <property type="match status" value="1"/>
</dbReference>
<proteinExistence type="predicted"/>